<accession>A0A2K8PSU4</accession>
<name>A0A2K8PSU4_STRLA</name>
<reference evidence="2 3" key="1">
    <citation type="submission" date="2017-11" db="EMBL/GenBank/DDBJ databases">
        <title>Complete genome sequence of Streptomyces lavendulae subsp. lavendulae CCM 3239 (formerly 'Streptomyces aureofaciens CCM 3239'), the producer of the angucycline-type antibiotic auricin.</title>
        <authorList>
            <person name="Busche T."/>
            <person name="Novakova R."/>
            <person name="Al'Dilaimi A."/>
            <person name="Homerova D."/>
            <person name="Feckova L."/>
            <person name="Rezuchova B."/>
            <person name="Mingyar E."/>
            <person name="Csolleiova D."/>
            <person name="Bekeova C."/>
            <person name="Winkler A."/>
            <person name="Sevcikova B."/>
            <person name="Kalinowski J."/>
            <person name="Kormanec J."/>
            <person name="Ruckert C."/>
        </authorList>
    </citation>
    <scope>NUCLEOTIDE SEQUENCE [LARGE SCALE GENOMIC DNA]</scope>
    <source>
        <strain evidence="2 3">CCM 3239</strain>
    </source>
</reference>
<dbReference type="SUPFAM" id="SSF160631">
    <property type="entry name" value="SMI1/KNR4-like"/>
    <property type="match status" value="1"/>
</dbReference>
<evidence type="ECO:0000313" key="2">
    <source>
        <dbReference type="EMBL" id="ATZ29190.1"/>
    </source>
</evidence>
<dbReference type="GeneID" id="49388382"/>
<dbReference type="Pfam" id="PF09346">
    <property type="entry name" value="SMI1_KNR4"/>
    <property type="match status" value="1"/>
</dbReference>
<evidence type="ECO:0000313" key="3">
    <source>
        <dbReference type="Proteomes" id="UP000231791"/>
    </source>
</evidence>
<dbReference type="KEGG" id="slx:SLAV_37125"/>
<proteinExistence type="predicted"/>
<feature type="domain" description="Knr4/Smi1-like" evidence="1">
    <location>
        <begin position="18"/>
        <end position="133"/>
    </location>
</feature>
<dbReference type="RefSeq" id="WP_030227805.1">
    <property type="nucleotide sequence ID" value="NZ_CP024985.1"/>
</dbReference>
<protein>
    <submittedName>
        <fullName evidence="2">SMI1 / KNR4 family protein</fullName>
    </submittedName>
</protein>
<keyword evidence="3" id="KW-1185">Reference proteome</keyword>
<gene>
    <name evidence="2" type="ORF">SLAV_37125</name>
</gene>
<organism evidence="2 3">
    <name type="scientific">Streptomyces lavendulae subsp. lavendulae</name>
    <dbReference type="NCBI Taxonomy" id="58340"/>
    <lineage>
        <taxon>Bacteria</taxon>
        <taxon>Bacillati</taxon>
        <taxon>Actinomycetota</taxon>
        <taxon>Actinomycetes</taxon>
        <taxon>Kitasatosporales</taxon>
        <taxon>Streptomycetaceae</taxon>
        <taxon>Streptomyces</taxon>
    </lineage>
</organism>
<dbReference type="AlphaFoldDB" id="A0A2K8PSU4"/>
<dbReference type="EMBL" id="CP024985">
    <property type="protein sequence ID" value="ATZ29190.1"/>
    <property type="molecule type" value="Genomic_DNA"/>
</dbReference>
<dbReference type="SMART" id="SM00860">
    <property type="entry name" value="SMI1_KNR4"/>
    <property type="match status" value="1"/>
</dbReference>
<dbReference type="InterPro" id="IPR018958">
    <property type="entry name" value="Knr4/Smi1-like_dom"/>
</dbReference>
<dbReference type="OrthoDB" id="3478416at2"/>
<sequence>MWRETASQAFPGVGFREPAPAPELAEAERRLGREIPPELKQLLLESNGVIGQTSVDTVWAIDQIVEQNRVFWSDPSFARLYMPFDALLFFGDNGGGDHFAFVQRPQRPDIFVWEHETDSRRWVAGDLRDYLGRSLREGGDGWYQL</sequence>
<evidence type="ECO:0000259" key="1">
    <source>
        <dbReference type="SMART" id="SM00860"/>
    </source>
</evidence>
<dbReference type="InterPro" id="IPR037883">
    <property type="entry name" value="Knr4/Smi1-like_sf"/>
</dbReference>
<dbReference type="Proteomes" id="UP000231791">
    <property type="component" value="Chromosome"/>
</dbReference>
<dbReference type="Gene3D" id="3.40.1580.10">
    <property type="entry name" value="SMI1/KNR4-like"/>
    <property type="match status" value="1"/>
</dbReference>